<feature type="transmembrane region" description="Helical" evidence="7">
    <location>
        <begin position="308"/>
        <end position="332"/>
    </location>
</feature>
<feature type="transmembrane region" description="Helical" evidence="7">
    <location>
        <begin position="243"/>
        <end position="267"/>
    </location>
</feature>
<dbReference type="GO" id="GO:0022857">
    <property type="term" value="F:transmembrane transporter activity"/>
    <property type="evidence" value="ECO:0007669"/>
    <property type="project" value="TreeGrafter"/>
</dbReference>
<comment type="subcellular location">
    <subcellularLocation>
        <location evidence="1">Cell membrane</location>
        <topology evidence="1">Multi-pass membrane protein</topology>
    </subcellularLocation>
</comment>
<dbReference type="InterPro" id="IPR050250">
    <property type="entry name" value="Macrolide_Exporter_MacB"/>
</dbReference>
<dbReference type="EMBL" id="QSON01000003">
    <property type="protein sequence ID" value="RGJ06070.1"/>
    <property type="molecule type" value="Genomic_DNA"/>
</dbReference>
<evidence type="ECO:0000259" key="9">
    <source>
        <dbReference type="Pfam" id="PF12704"/>
    </source>
</evidence>
<evidence type="ECO:0000256" key="4">
    <source>
        <dbReference type="ARBA" id="ARBA00022989"/>
    </source>
</evidence>
<evidence type="ECO:0000256" key="2">
    <source>
        <dbReference type="ARBA" id="ARBA00022475"/>
    </source>
</evidence>
<feature type="domain" description="MacB-like periplasmic core" evidence="9">
    <location>
        <begin position="21"/>
        <end position="216"/>
    </location>
</feature>
<organism evidence="11 12">
    <name type="scientific">Hungatella hathewayi</name>
    <dbReference type="NCBI Taxonomy" id="154046"/>
    <lineage>
        <taxon>Bacteria</taxon>
        <taxon>Bacillati</taxon>
        <taxon>Bacillota</taxon>
        <taxon>Clostridia</taxon>
        <taxon>Lachnospirales</taxon>
        <taxon>Lachnospiraceae</taxon>
        <taxon>Hungatella</taxon>
    </lineage>
</organism>
<feature type="transmembrane region" description="Helical" evidence="7">
    <location>
        <begin position="732"/>
        <end position="754"/>
    </location>
</feature>
<reference evidence="10 13" key="2">
    <citation type="submission" date="2019-09" db="EMBL/GenBank/DDBJ databases">
        <title>Draft genome sequencing of Hungatella hathewayi 123Y-2.</title>
        <authorList>
            <person name="Lv Q."/>
            <person name="Li S."/>
        </authorList>
    </citation>
    <scope>NUCLEOTIDE SEQUENCE [LARGE SCALE GENOMIC DNA]</scope>
    <source>
        <strain evidence="10 13">123Y-2</strain>
    </source>
</reference>
<evidence type="ECO:0000256" key="6">
    <source>
        <dbReference type="ARBA" id="ARBA00038076"/>
    </source>
</evidence>
<dbReference type="Pfam" id="PF12704">
    <property type="entry name" value="MacB_PCD"/>
    <property type="match status" value="1"/>
</dbReference>
<accession>A0A174V6E2</accession>
<reference evidence="11 12" key="1">
    <citation type="submission" date="2018-08" db="EMBL/GenBank/DDBJ databases">
        <title>A genome reference for cultivated species of the human gut microbiota.</title>
        <authorList>
            <person name="Zou Y."/>
            <person name="Xue W."/>
            <person name="Luo G."/>
        </authorList>
    </citation>
    <scope>NUCLEOTIDE SEQUENCE [LARGE SCALE GENOMIC DNA]</scope>
    <source>
        <strain evidence="11 12">TM09-12</strain>
    </source>
</reference>
<dbReference type="InterPro" id="IPR003838">
    <property type="entry name" value="ABC3_permease_C"/>
</dbReference>
<comment type="similarity">
    <text evidence="6">Belongs to the ABC-4 integral membrane protein family.</text>
</comment>
<dbReference type="OrthoDB" id="9793166at2"/>
<evidence type="ECO:0000256" key="3">
    <source>
        <dbReference type="ARBA" id="ARBA00022692"/>
    </source>
</evidence>
<protein>
    <submittedName>
        <fullName evidence="11">ABC transporter permease</fullName>
    </submittedName>
    <submittedName>
        <fullName evidence="10">FtsX-like permease family protein</fullName>
    </submittedName>
</protein>
<dbReference type="RefSeq" id="WP_055650787.1">
    <property type="nucleotide sequence ID" value="NZ_CABJBJ010000011.1"/>
</dbReference>
<evidence type="ECO:0000256" key="1">
    <source>
        <dbReference type="ARBA" id="ARBA00004651"/>
    </source>
</evidence>
<feature type="transmembrane region" description="Helical" evidence="7">
    <location>
        <begin position="344"/>
        <end position="364"/>
    </location>
</feature>
<evidence type="ECO:0000256" key="7">
    <source>
        <dbReference type="SAM" id="Phobius"/>
    </source>
</evidence>
<comment type="caution">
    <text evidence="11">The sequence shown here is derived from an EMBL/GenBank/DDBJ whole genome shotgun (WGS) entry which is preliminary data.</text>
</comment>
<dbReference type="AlphaFoldDB" id="A0A174V6E2"/>
<evidence type="ECO:0000313" key="13">
    <source>
        <dbReference type="Proteomes" id="UP000434223"/>
    </source>
</evidence>
<evidence type="ECO:0000313" key="11">
    <source>
        <dbReference type="EMBL" id="RGJ06070.1"/>
    </source>
</evidence>
<keyword evidence="4 7" id="KW-1133">Transmembrane helix</keyword>
<evidence type="ECO:0000313" key="10">
    <source>
        <dbReference type="EMBL" id="MUB62670.1"/>
    </source>
</evidence>
<feature type="transmembrane region" description="Helical" evidence="7">
    <location>
        <begin position="21"/>
        <end position="40"/>
    </location>
</feature>
<keyword evidence="3 7" id="KW-0812">Transmembrane</keyword>
<dbReference type="PANTHER" id="PTHR30572:SF4">
    <property type="entry name" value="ABC TRANSPORTER PERMEASE YTRF"/>
    <property type="match status" value="1"/>
</dbReference>
<dbReference type="EMBL" id="WNME01000003">
    <property type="protein sequence ID" value="MUB62670.1"/>
    <property type="molecule type" value="Genomic_DNA"/>
</dbReference>
<feature type="transmembrane region" description="Helical" evidence="7">
    <location>
        <begin position="417"/>
        <end position="438"/>
    </location>
</feature>
<dbReference type="Proteomes" id="UP000263014">
    <property type="component" value="Unassembled WGS sequence"/>
</dbReference>
<evidence type="ECO:0000256" key="5">
    <source>
        <dbReference type="ARBA" id="ARBA00023136"/>
    </source>
</evidence>
<dbReference type="InterPro" id="IPR025857">
    <property type="entry name" value="MacB_PCD"/>
</dbReference>
<dbReference type="GO" id="GO:0005886">
    <property type="term" value="C:plasma membrane"/>
    <property type="evidence" value="ECO:0007669"/>
    <property type="project" value="UniProtKB-SubCell"/>
</dbReference>
<sequence length="773" mass="85847">MKSYLDLIPLSAKRHKRQGKMTLICIILSVFLVTVIFGMAEMEIRSQQYQEIKNGGNWHVIFSGIDEKTGALIQARPEVTGSGWYGYVNETNGFWVDGRKISVSGIDEQAFRSMFLSEISEGRFPETVYEVVLSEYAKSLLKVDIGDTIQIDGINEPLVISGFAENSAKQMRQDTFSALLSMNGFRTHIPAENYTEQLVVQLSPFCNMQKVIADIADQLHLSEKQVIQNGNLLAVLGQSDNNFIIQLYGCAVILFLLVLIASVLMITSSLNSNVMQRTEFFGMLRCVGATRKQIMKFVRREGLRWCKFAIPIGLICGIVVVWGLCAALKFISPEYFAELPVFRVSWISILCGIIIGFLTVLLAAQAPAKKAASVSPLTAVSGNAFSRQSVKTAANTRLFHIDTSLGVNHAMSNKKSFVLMVGSFALSIILFLAFSPAIDFMNHAINALEPYTPDVSITSKDNTGNVPRELLPQFEEQSFVMRVYGRMFAYDIPTNNEDKLINLISYEEHQLSWAKENLVEGEVEDIYASDNAVLAVYNSEYMLHVGDKITMNIDGQQQDLNVVGILSKSPFTNTPGTANVICTEDTFQHIYGKTQYTIIDLQFKRGVTNQEVNSIREMAGSEFSFSDRRQSNQQSVGAYYSFALFIYGFLVVIALITVFNVVNSINMSVSARIRQYGAMRAIGMSNRQLIKMVTAEAAAYSIAGSIVGCMIGLCINRYLFVQMVSSRWGDPWKVPVLTVGIIVGLVVVTAFIAVRNPARRIRDLSIVDTISAD</sequence>
<dbReference type="Proteomes" id="UP000434223">
    <property type="component" value="Unassembled WGS sequence"/>
</dbReference>
<dbReference type="PANTHER" id="PTHR30572">
    <property type="entry name" value="MEMBRANE COMPONENT OF TRANSPORTER-RELATED"/>
    <property type="match status" value="1"/>
</dbReference>
<dbReference type="Pfam" id="PF02687">
    <property type="entry name" value="FtsX"/>
    <property type="match status" value="2"/>
</dbReference>
<feature type="domain" description="ABC3 transporter permease C-terminal" evidence="8">
    <location>
        <begin position="253"/>
        <end position="376"/>
    </location>
</feature>
<evidence type="ECO:0000259" key="8">
    <source>
        <dbReference type="Pfam" id="PF02687"/>
    </source>
</evidence>
<evidence type="ECO:0000313" key="12">
    <source>
        <dbReference type="Proteomes" id="UP000263014"/>
    </source>
</evidence>
<keyword evidence="2" id="KW-1003">Cell membrane</keyword>
<proteinExistence type="inferred from homology"/>
<feature type="transmembrane region" description="Helical" evidence="7">
    <location>
        <begin position="697"/>
        <end position="720"/>
    </location>
</feature>
<keyword evidence="5 7" id="KW-0472">Membrane</keyword>
<gene>
    <name evidence="11" type="ORF">DXD79_08695</name>
    <name evidence="10" type="ORF">GNE07_06285</name>
</gene>
<name>A0A174V6E2_9FIRM</name>
<feature type="domain" description="ABC3 transporter permease C-terminal" evidence="8">
    <location>
        <begin position="649"/>
        <end position="763"/>
    </location>
</feature>
<feature type="transmembrane region" description="Helical" evidence="7">
    <location>
        <begin position="638"/>
        <end position="662"/>
    </location>
</feature>